<evidence type="ECO:0000256" key="5">
    <source>
        <dbReference type="ARBA" id="ARBA00022801"/>
    </source>
</evidence>
<dbReference type="PANTHER" id="PTHR37311:SF1">
    <property type="entry name" value="2-PHOSPHOSULFOLACTATE PHOSPHATASE-RELATED"/>
    <property type="match status" value="1"/>
</dbReference>
<sequence>MSKIHVVLKKEEVSKEKVEGKIAIVFDVLLATSTITASIHYGANCVIPVMDQEEAKKAANERNNDDDVLVGEYEGRAIDGFLVPNPVMIRDQVKGKNVILSTTNGTVAIHKASPAEHIYISSLLNCKSIADVINERHPDETIVIICSGSSNEFCLEDFYGAGCIIDHLLADDESNWELTDSARAAKLFFSAYKEQGKNVLKDSYVGQMLIHFDCEEEIDFVASQDILPIVAVYDQKNKRVVKEE</sequence>
<evidence type="ECO:0000256" key="6">
    <source>
        <dbReference type="ARBA" id="ARBA00022842"/>
    </source>
</evidence>
<keyword evidence="9" id="KW-1185">Reference proteome</keyword>
<comment type="similarity">
    <text evidence="2">Belongs to the ComB family.</text>
</comment>
<evidence type="ECO:0000256" key="7">
    <source>
        <dbReference type="ARBA" id="ARBA00033711"/>
    </source>
</evidence>
<evidence type="ECO:0000313" key="9">
    <source>
        <dbReference type="Proteomes" id="UP001148125"/>
    </source>
</evidence>
<proteinExistence type="inferred from homology"/>
<organism evidence="8 9">
    <name type="scientific">Alkalihalobacterium chitinilyticum</name>
    <dbReference type="NCBI Taxonomy" id="2980103"/>
    <lineage>
        <taxon>Bacteria</taxon>
        <taxon>Bacillati</taxon>
        <taxon>Bacillota</taxon>
        <taxon>Bacilli</taxon>
        <taxon>Bacillales</taxon>
        <taxon>Bacillaceae</taxon>
        <taxon>Alkalihalobacterium</taxon>
    </lineage>
</organism>
<dbReference type="Proteomes" id="UP001148125">
    <property type="component" value="Unassembled WGS sequence"/>
</dbReference>
<accession>A0ABT5VFE0</accession>
<evidence type="ECO:0000313" key="8">
    <source>
        <dbReference type="EMBL" id="MDE5413881.1"/>
    </source>
</evidence>
<keyword evidence="6" id="KW-0460">Magnesium</keyword>
<dbReference type="InterPro" id="IPR036702">
    <property type="entry name" value="ComB-like_sf"/>
</dbReference>
<comment type="catalytic activity">
    <reaction evidence="7">
        <text>(2R)-O-phospho-3-sulfolactate + H2O = (2R)-3-sulfolactate + phosphate</text>
        <dbReference type="Rhea" id="RHEA:23416"/>
        <dbReference type="ChEBI" id="CHEBI:15377"/>
        <dbReference type="ChEBI" id="CHEBI:15597"/>
        <dbReference type="ChEBI" id="CHEBI:43474"/>
        <dbReference type="ChEBI" id="CHEBI:58738"/>
        <dbReference type="EC" id="3.1.3.71"/>
    </reaction>
</comment>
<protein>
    <recommendedName>
        <fullName evidence="4">Probable 2-phosphosulfolactate phosphatase</fullName>
        <ecNumber evidence="3">3.1.3.71</ecNumber>
    </recommendedName>
</protein>
<evidence type="ECO:0000256" key="4">
    <source>
        <dbReference type="ARBA" id="ARBA00021948"/>
    </source>
</evidence>
<dbReference type="EC" id="3.1.3.71" evidence="3"/>
<dbReference type="SUPFAM" id="SSF142823">
    <property type="entry name" value="ComB-like"/>
    <property type="match status" value="1"/>
</dbReference>
<evidence type="ECO:0000256" key="3">
    <source>
        <dbReference type="ARBA" id="ARBA00012953"/>
    </source>
</evidence>
<name>A0ABT5VFE0_9BACI</name>
<evidence type="ECO:0000256" key="2">
    <source>
        <dbReference type="ARBA" id="ARBA00009997"/>
    </source>
</evidence>
<dbReference type="Pfam" id="PF04029">
    <property type="entry name" value="2-ph_phosp"/>
    <property type="match status" value="1"/>
</dbReference>
<gene>
    <name evidence="8" type="ORF">N7Z68_10830</name>
</gene>
<dbReference type="RefSeq" id="WP_275118495.1">
    <property type="nucleotide sequence ID" value="NZ_JAOTPO010000006.1"/>
</dbReference>
<comment type="cofactor">
    <cofactor evidence="1">
        <name>Mg(2+)</name>
        <dbReference type="ChEBI" id="CHEBI:18420"/>
    </cofactor>
</comment>
<evidence type="ECO:0000256" key="1">
    <source>
        <dbReference type="ARBA" id="ARBA00001946"/>
    </source>
</evidence>
<dbReference type="Gene3D" id="3.90.1560.10">
    <property type="entry name" value="ComB-like"/>
    <property type="match status" value="1"/>
</dbReference>
<dbReference type="InterPro" id="IPR005238">
    <property type="entry name" value="ComB-like"/>
</dbReference>
<keyword evidence="5" id="KW-0378">Hydrolase</keyword>
<dbReference type="PANTHER" id="PTHR37311">
    <property type="entry name" value="2-PHOSPHOSULFOLACTATE PHOSPHATASE-RELATED"/>
    <property type="match status" value="1"/>
</dbReference>
<dbReference type="EMBL" id="JAOTPO010000006">
    <property type="protein sequence ID" value="MDE5413881.1"/>
    <property type="molecule type" value="Genomic_DNA"/>
</dbReference>
<comment type="caution">
    <text evidence="8">The sequence shown here is derived from an EMBL/GenBank/DDBJ whole genome shotgun (WGS) entry which is preliminary data.</text>
</comment>
<reference evidence="8" key="1">
    <citation type="submission" date="2024-05" db="EMBL/GenBank/DDBJ databases">
        <title>Alkalihalobacillus sp. strain MEB203 novel alkaliphilic bacterium from Lonar Lake, India.</title>
        <authorList>
            <person name="Joshi A."/>
            <person name="Thite S."/>
            <person name="Mengade P."/>
        </authorList>
    </citation>
    <scope>NUCLEOTIDE SEQUENCE</scope>
    <source>
        <strain evidence="8">MEB 203</strain>
    </source>
</reference>